<feature type="compositionally biased region" description="Acidic residues" evidence="1">
    <location>
        <begin position="81"/>
        <end position="92"/>
    </location>
</feature>
<comment type="caution">
    <text evidence="2">The sequence shown here is derived from an EMBL/GenBank/DDBJ whole genome shotgun (WGS) entry which is preliminary data.</text>
</comment>
<keyword evidence="3" id="KW-1185">Reference proteome</keyword>
<dbReference type="Proteomes" id="UP001240447">
    <property type="component" value="Unassembled WGS sequence"/>
</dbReference>
<feature type="region of interest" description="Disordered" evidence="1">
    <location>
        <begin position="81"/>
        <end position="119"/>
    </location>
</feature>
<proteinExistence type="predicted"/>
<evidence type="ECO:0000256" key="1">
    <source>
        <dbReference type="SAM" id="MobiDB-lite"/>
    </source>
</evidence>
<organism evidence="2 3">
    <name type="scientific">Nocardioides massiliensis</name>
    <dbReference type="NCBI Taxonomy" id="1325935"/>
    <lineage>
        <taxon>Bacteria</taxon>
        <taxon>Bacillati</taxon>
        <taxon>Actinomycetota</taxon>
        <taxon>Actinomycetes</taxon>
        <taxon>Propionibacteriales</taxon>
        <taxon>Nocardioidaceae</taxon>
        <taxon>Nocardioides</taxon>
    </lineage>
</organism>
<accession>A0ABT9NKV6</accession>
<name>A0ABT9NKV6_9ACTN</name>
<evidence type="ECO:0000313" key="2">
    <source>
        <dbReference type="EMBL" id="MDP9821044.1"/>
    </source>
</evidence>
<gene>
    <name evidence="2" type="ORF">J2S59_000853</name>
</gene>
<dbReference type="EMBL" id="JAUSQM010000001">
    <property type="protein sequence ID" value="MDP9821044.1"/>
    <property type="molecule type" value="Genomic_DNA"/>
</dbReference>
<reference evidence="2 3" key="1">
    <citation type="submission" date="2023-07" db="EMBL/GenBank/DDBJ databases">
        <title>Sequencing the genomes of 1000 actinobacteria strains.</title>
        <authorList>
            <person name="Klenk H.-P."/>
        </authorList>
    </citation>
    <scope>NUCLEOTIDE SEQUENCE [LARGE SCALE GENOMIC DNA]</scope>
    <source>
        <strain evidence="2 3">GD13</strain>
    </source>
</reference>
<evidence type="ECO:0000313" key="3">
    <source>
        <dbReference type="Proteomes" id="UP001240447"/>
    </source>
</evidence>
<sequence>MAKFHINATGEPGPCTATVRGCPYGGEDKHFATEEAAYDAIDARENRVRYFEQDWYRNNSALSTGSDLTASLDTWMSSEVENSDLNEQEESDLAQRLVESGPEGDWEEVTDTYLRDARG</sequence>
<protein>
    <submittedName>
        <fullName evidence="2">Acyl esterase</fullName>
    </submittedName>
</protein>
<dbReference type="RefSeq" id="WP_068117020.1">
    <property type="nucleotide sequence ID" value="NZ_CCXJ01000063.1"/>
</dbReference>